<accession>A0A919GRM9</accession>
<evidence type="ECO:0000259" key="2">
    <source>
        <dbReference type="PROSITE" id="PS51677"/>
    </source>
</evidence>
<keyword evidence="4" id="KW-1185">Reference proteome</keyword>
<gene>
    <name evidence="3" type="ORF">Sxan_03720</name>
</gene>
<sequence>MEAGGGVGLRLPGTLWRGPATRRTHDGRVPPVHEHPRDLVGYGAEPPHAAWPGGARVAVSLVLNYEEGGERNVLEGDATSEAYLHELVGAPPVSGGRDLNVESMFAYGSRAGFWRVHRTLTAHGAPLTVHAVAQALARNPDAARAMAAAGWEVASHGWRWIDYRDVPEEVERADVARSVSTIERLVGRRPVGWYTGRTSPRTRHLVAEDGGFLYDSDDYSDDLPFYVEAGGRPHLVLPYSLDANDFKFLLVHGFTTADDMLSYLVDTFDTLRAEGADRPRMMSVGMHCRIIGRPGRIRVLDGFLRHVAQRGGAWITTREQIARHWLTTHPPPH</sequence>
<dbReference type="Proteomes" id="UP000600026">
    <property type="component" value="Unassembled WGS sequence"/>
</dbReference>
<proteinExistence type="predicted"/>
<dbReference type="PROSITE" id="PS51677">
    <property type="entry name" value="NODB"/>
    <property type="match status" value="1"/>
</dbReference>
<organism evidence="3 4">
    <name type="scientific">Streptomyces xanthophaeus</name>
    <dbReference type="NCBI Taxonomy" id="67385"/>
    <lineage>
        <taxon>Bacteria</taxon>
        <taxon>Bacillati</taxon>
        <taxon>Actinomycetota</taxon>
        <taxon>Actinomycetes</taxon>
        <taxon>Kitasatosporales</taxon>
        <taxon>Streptomycetaceae</taxon>
        <taxon>Streptomyces</taxon>
    </lineage>
</organism>
<dbReference type="InterPro" id="IPR002509">
    <property type="entry name" value="NODB_dom"/>
</dbReference>
<comment type="caution">
    <text evidence="3">The sequence shown here is derived from an EMBL/GenBank/DDBJ whole genome shotgun (WGS) entry which is preliminary data.</text>
</comment>
<evidence type="ECO:0000256" key="1">
    <source>
        <dbReference type="SAM" id="MobiDB-lite"/>
    </source>
</evidence>
<feature type="domain" description="NodB homology" evidence="2">
    <location>
        <begin position="99"/>
        <end position="316"/>
    </location>
</feature>
<dbReference type="Pfam" id="PF01522">
    <property type="entry name" value="Polysacc_deac_1"/>
    <property type="match status" value="1"/>
</dbReference>
<dbReference type="PANTHER" id="PTHR43123">
    <property type="entry name" value="POLYSACCHARIDE DEACETYLASE-RELATED"/>
    <property type="match status" value="1"/>
</dbReference>
<dbReference type="InterPro" id="IPR011330">
    <property type="entry name" value="Glyco_hydro/deAcase_b/a-brl"/>
</dbReference>
<feature type="region of interest" description="Disordered" evidence="1">
    <location>
        <begin position="1"/>
        <end position="38"/>
    </location>
</feature>
<evidence type="ECO:0000313" key="3">
    <source>
        <dbReference type="EMBL" id="GHI83008.1"/>
    </source>
</evidence>
<dbReference type="Gene3D" id="3.20.20.370">
    <property type="entry name" value="Glycoside hydrolase/deacetylase"/>
    <property type="match status" value="1"/>
</dbReference>
<dbReference type="GO" id="GO:0016810">
    <property type="term" value="F:hydrolase activity, acting on carbon-nitrogen (but not peptide) bonds"/>
    <property type="evidence" value="ECO:0007669"/>
    <property type="project" value="InterPro"/>
</dbReference>
<dbReference type="InterPro" id="IPR017625">
    <property type="entry name" value="PuuE"/>
</dbReference>
<dbReference type="SUPFAM" id="SSF88713">
    <property type="entry name" value="Glycoside hydrolase/deacetylase"/>
    <property type="match status" value="1"/>
</dbReference>
<reference evidence="3" key="1">
    <citation type="submission" date="2020-09" db="EMBL/GenBank/DDBJ databases">
        <title>Whole genome shotgun sequence of Streptomyces xanthophaeus NBRC 12829.</title>
        <authorList>
            <person name="Komaki H."/>
            <person name="Tamura T."/>
        </authorList>
    </citation>
    <scope>NUCLEOTIDE SEQUENCE</scope>
    <source>
        <strain evidence="3">NBRC 12829</strain>
    </source>
</reference>
<dbReference type="GO" id="GO:0005975">
    <property type="term" value="P:carbohydrate metabolic process"/>
    <property type="evidence" value="ECO:0007669"/>
    <property type="project" value="InterPro"/>
</dbReference>
<protein>
    <submittedName>
        <fullName evidence="3">Chitin deacetylase</fullName>
    </submittedName>
</protein>
<feature type="compositionally biased region" description="Basic and acidic residues" evidence="1">
    <location>
        <begin position="23"/>
        <end position="38"/>
    </location>
</feature>
<dbReference type="NCBIfam" id="TIGR03212">
    <property type="entry name" value="uraD_N-term-dom"/>
    <property type="match status" value="1"/>
</dbReference>
<evidence type="ECO:0000313" key="4">
    <source>
        <dbReference type="Proteomes" id="UP000600026"/>
    </source>
</evidence>
<name>A0A919GRM9_9ACTN</name>
<dbReference type="PANTHER" id="PTHR43123:SF1">
    <property type="entry name" value="POLYSACCHARIDE DEACETYLASE-RELATED"/>
    <property type="match status" value="1"/>
</dbReference>
<dbReference type="AlphaFoldDB" id="A0A919GRM9"/>
<dbReference type="EMBL" id="BNEE01000003">
    <property type="protein sequence ID" value="GHI83008.1"/>
    <property type="molecule type" value="Genomic_DNA"/>
</dbReference>